<gene>
    <name evidence="2" type="ORF">CLAU1311_LOCUS5404</name>
</gene>
<proteinExistence type="predicted"/>
<dbReference type="AlphaFoldDB" id="A0A7S3E2T7"/>
<evidence type="ECO:0000313" key="2">
    <source>
        <dbReference type="EMBL" id="CAE0021466.1"/>
    </source>
</evidence>
<name>A0A7S3E2T7_9CHLO</name>
<organism evidence="2">
    <name type="scientific">Chloropicon laureae</name>
    <dbReference type="NCBI Taxonomy" id="464258"/>
    <lineage>
        <taxon>Eukaryota</taxon>
        <taxon>Viridiplantae</taxon>
        <taxon>Chlorophyta</taxon>
        <taxon>Chloropicophyceae</taxon>
        <taxon>Chloropicales</taxon>
        <taxon>Chloropicaceae</taxon>
        <taxon>Chloropicon</taxon>
    </lineage>
</organism>
<dbReference type="EMBL" id="HBHU01008355">
    <property type="protein sequence ID" value="CAE0021466.1"/>
    <property type="molecule type" value="Transcribed_RNA"/>
</dbReference>
<feature type="region of interest" description="Disordered" evidence="1">
    <location>
        <begin position="1"/>
        <end position="43"/>
    </location>
</feature>
<sequence>MPKLSSFVKRGKGPAPAAPAAEERQPVRTEREVAASAKGGKSLADEASFAPVAAAAKPAPRPDLGIPKQTLDEYNASKVFRWPDGSLRREKPPAKREVVLARKEWEDIVTYCRRSGGCPYCEKGYCLRHGFGVSAEDHRRYCEEIGVWNQSLQDLTEQLYMEDQGLTPGPGLAAATTT</sequence>
<protein>
    <submittedName>
        <fullName evidence="2">Uncharacterized protein</fullName>
    </submittedName>
</protein>
<reference evidence="2" key="1">
    <citation type="submission" date="2021-01" db="EMBL/GenBank/DDBJ databases">
        <authorList>
            <person name="Corre E."/>
            <person name="Pelletier E."/>
            <person name="Niang G."/>
            <person name="Scheremetjew M."/>
            <person name="Finn R."/>
            <person name="Kale V."/>
            <person name="Holt S."/>
            <person name="Cochrane G."/>
            <person name="Meng A."/>
            <person name="Brown T."/>
            <person name="Cohen L."/>
        </authorList>
    </citation>
    <scope>NUCLEOTIDE SEQUENCE</scope>
    <source>
        <strain evidence="2">RCC856</strain>
    </source>
</reference>
<evidence type="ECO:0000256" key="1">
    <source>
        <dbReference type="SAM" id="MobiDB-lite"/>
    </source>
</evidence>
<accession>A0A7S3E2T7</accession>
<feature type="compositionally biased region" description="Basic and acidic residues" evidence="1">
    <location>
        <begin position="21"/>
        <end position="33"/>
    </location>
</feature>